<keyword evidence="1" id="KW-0973">c-di-GMP</keyword>
<dbReference type="SUPFAM" id="SSF141371">
    <property type="entry name" value="PilZ domain-like"/>
    <property type="match status" value="1"/>
</dbReference>
<name>A0A7R6PQ39_9GAMM</name>
<dbReference type="PIRSF" id="PIRSF028141">
    <property type="entry name" value="C-di-GMP_BP_PA4608"/>
    <property type="match status" value="1"/>
</dbReference>
<accession>A0A7R6PQ39</accession>
<evidence type="ECO:0000313" key="4">
    <source>
        <dbReference type="Proteomes" id="UP000595332"/>
    </source>
</evidence>
<dbReference type="RefSeq" id="WP_236591031.1">
    <property type="nucleotide sequence ID" value="NZ_AP014546.1"/>
</dbReference>
<reference evidence="3 4" key="1">
    <citation type="journal article" date="2008" name="Int. J. Syst. Evol. Microbiol.">
        <title>Neptunomonas japonica sp. nov., an Osedax japonicus symbiont-like bacterium isolated from sediment adjacent to sperm whale carcasses off Kagoshima, Japan.</title>
        <authorList>
            <person name="Miyazaki M."/>
            <person name="Nogi Y."/>
            <person name="Fujiwara Y."/>
            <person name="Kawato M."/>
            <person name="Kubokawa K."/>
            <person name="Horikoshi K."/>
        </authorList>
    </citation>
    <scope>NUCLEOTIDE SEQUENCE [LARGE SCALE GENOMIC DNA]</scope>
    <source>
        <strain evidence="3 4">JAMM 1380</strain>
    </source>
</reference>
<evidence type="ECO:0000259" key="2">
    <source>
        <dbReference type="Pfam" id="PF07238"/>
    </source>
</evidence>
<dbReference type="Gene3D" id="2.40.10.220">
    <property type="entry name" value="predicted glycosyltransferase like domains"/>
    <property type="match status" value="1"/>
</dbReference>
<organism evidence="3 4">
    <name type="scientific">Neptunomonas japonica JAMM 1380</name>
    <dbReference type="NCBI Taxonomy" id="1441457"/>
    <lineage>
        <taxon>Bacteria</taxon>
        <taxon>Pseudomonadati</taxon>
        <taxon>Pseudomonadota</taxon>
        <taxon>Gammaproteobacteria</taxon>
        <taxon>Oceanospirillales</taxon>
        <taxon>Oceanospirillaceae</taxon>
        <taxon>Neptunomonas</taxon>
    </lineage>
</organism>
<keyword evidence="4" id="KW-1185">Reference proteome</keyword>
<dbReference type="InterPro" id="IPR027021">
    <property type="entry name" value="C-di-GMP_BP_PA4608"/>
</dbReference>
<comment type="function">
    <text evidence="1">Binds the second messenger bis-(3'-5') cyclic dimeric guanosine monophosphate (c-di-GMP). Can bind two c-di-GMP molecules per monomer. May play a role in bacterial second-messenger regulated processes. Binding to c-di-GMP induces a conformational change of the C- and N-termini resulting in the exposure of a highly negative surface on one side of the protein to a possible effector protein.</text>
</comment>
<dbReference type="EMBL" id="AP014546">
    <property type="protein sequence ID" value="BBB28340.1"/>
    <property type="molecule type" value="Genomic_DNA"/>
</dbReference>
<proteinExistence type="predicted"/>
<keyword evidence="1" id="KW-0547">Nucleotide-binding</keyword>
<dbReference type="GO" id="GO:0035438">
    <property type="term" value="F:cyclic-di-GMP binding"/>
    <property type="evidence" value="ECO:0007669"/>
    <property type="project" value="InterPro"/>
</dbReference>
<evidence type="ECO:0000313" key="3">
    <source>
        <dbReference type="EMBL" id="BBB28340.1"/>
    </source>
</evidence>
<dbReference type="KEGG" id="njp:NEJAP_0382"/>
<dbReference type="Pfam" id="PF07238">
    <property type="entry name" value="PilZ"/>
    <property type="match status" value="1"/>
</dbReference>
<dbReference type="Proteomes" id="UP000595332">
    <property type="component" value="Chromosome"/>
</dbReference>
<dbReference type="AlphaFoldDB" id="A0A7R6PQ39"/>
<comment type="subunit">
    <text evidence="1">Monomer in both c-di-GMP-bound and free forms.</text>
</comment>
<feature type="domain" description="PilZ" evidence="2">
    <location>
        <begin position="10"/>
        <end position="107"/>
    </location>
</feature>
<dbReference type="InterPro" id="IPR009875">
    <property type="entry name" value="PilZ_domain"/>
</dbReference>
<sequence length="126" mass="14551">MEESIQHPQNRRKFTRIHFDAQCTLHYPDGEWPVKLIDICLKGALIESHTTIPLNIGDQVELKIILDGNDVVITMPAQINHREDNHLGFQAMNMELSSISYLRRLVELNLGDPALLERELIHLYKV</sequence>
<protein>
    <recommendedName>
        <fullName evidence="1">Cyclic diguanosine monophosphate-binding protein</fullName>
        <shortName evidence="1">c-di-GMP-binding protein</shortName>
    </recommendedName>
    <alternativeName>
        <fullName evidence="1">Pilz domain-containing protein</fullName>
    </alternativeName>
</protein>
<gene>
    <name evidence="3" type="ORF">NEJAP_0382</name>
</gene>
<evidence type="ECO:0000256" key="1">
    <source>
        <dbReference type="PIRNR" id="PIRNR028141"/>
    </source>
</evidence>